<feature type="transmembrane region" description="Helical" evidence="2">
    <location>
        <begin position="86"/>
        <end position="109"/>
    </location>
</feature>
<reference evidence="3" key="1">
    <citation type="journal article" date="2014" name="Int. J. Syst. Evol. Microbiol.">
        <title>Complete genome sequence of Corynebacterium casei LMG S-19264T (=DSM 44701T), isolated from a smear-ripened cheese.</title>
        <authorList>
            <consortium name="US DOE Joint Genome Institute (JGI-PGF)"/>
            <person name="Walter F."/>
            <person name="Albersmeier A."/>
            <person name="Kalinowski J."/>
            <person name="Ruckert C."/>
        </authorList>
    </citation>
    <scope>NUCLEOTIDE SEQUENCE</scope>
    <source>
        <strain evidence="3">CGMCC 1.12987</strain>
    </source>
</reference>
<protein>
    <submittedName>
        <fullName evidence="3">Uncharacterized protein</fullName>
    </submittedName>
</protein>
<name>A0A917D5A5_9BACL</name>
<dbReference type="EMBL" id="BMGR01000008">
    <property type="protein sequence ID" value="GGG09180.1"/>
    <property type="molecule type" value="Genomic_DNA"/>
</dbReference>
<feature type="transmembrane region" description="Helical" evidence="2">
    <location>
        <begin position="116"/>
        <end position="136"/>
    </location>
</feature>
<feature type="coiled-coil region" evidence="1">
    <location>
        <begin position="230"/>
        <end position="257"/>
    </location>
</feature>
<keyword evidence="4" id="KW-1185">Reference proteome</keyword>
<proteinExistence type="predicted"/>
<evidence type="ECO:0000313" key="4">
    <source>
        <dbReference type="Proteomes" id="UP000644756"/>
    </source>
</evidence>
<keyword evidence="1" id="KW-0175">Coiled coil</keyword>
<accession>A0A917D5A5</accession>
<dbReference type="RefSeq" id="WP_188531624.1">
    <property type="nucleotide sequence ID" value="NZ_BMGR01000008.1"/>
</dbReference>
<evidence type="ECO:0000256" key="2">
    <source>
        <dbReference type="SAM" id="Phobius"/>
    </source>
</evidence>
<dbReference type="AlphaFoldDB" id="A0A917D5A5"/>
<keyword evidence="2" id="KW-0472">Membrane</keyword>
<keyword evidence="2" id="KW-1133">Transmembrane helix</keyword>
<sequence>MHAEVSRIVFWAAMAGQYIFGFICAAALLRALLIRKPRWMHVVSTHWQKRLVPDRLLHLLGMNRAKASFTEREALLTGIGFTGDPAIYVLARTILLAVLPCAAAGLYFLSRLASEIAAYSTVCYTLIGLGAAIVFWDGPWLEALKNMRTQRMIKEIYIISNQLLYLSGSSLNIHAKLMRCLPYTRALRGDLQRLLGEWYHDADGALRRFKQRIGTEEGLSFVETITSLRLHESEEYYRLLRERIQDYKEKIDLAKESRKESASYVLFILAGVPILYMFQIFIYPWVQEGQKLFQSLNP</sequence>
<gene>
    <name evidence="3" type="ORF">GCM10010916_27540</name>
</gene>
<feature type="transmembrane region" description="Helical" evidence="2">
    <location>
        <begin position="156"/>
        <end position="175"/>
    </location>
</feature>
<dbReference type="Proteomes" id="UP000644756">
    <property type="component" value="Unassembled WGS sequence"/>
</dbReference>
<reference evidence="3" key="2">
    <citation type="submission" date="2020-09" db="EMBL/GenBank/DDBJ databases">
        <authorList>
            <person name="Sun Q."/>
            <person name="Zhou Y."/>
        </authorList>
    </citation>
    <scope>NUCLEOTIDE SEQUENCE</scope>
    <source>
        <strain evidence="3">CGMCC 1.12987</strain>
    </source>
</reference>
<organism evidence="3 4">
    <name type="scientific">Paenibacillus abyssi</name>
    <dbReference type="NCBI Taxonomy" id="1340531"/>
    <lineage>
        <taxon>Bacteria</taxon>
        <taxon>Bacillati</taxon>
        <taxon>Bacillota</taxon>
        <taxon>Bacilli</taxon>
        <taxon>Bacillales</taxon>
        <taxon>Paenibacillaceae</taxon>
        <taxon>Paenibacillus</taxon>
    </lineage>
</organism>
<feature type="transmembrane region" description="Helical" evidence="2">
    <location>
        <begin position="264"/>
        <end position="286"/>
    </location>
</feature>
<evidence type="ECO:0000256" key="1">
    <source>
        <dbReference type="SAM" id="Coils"/>
    </source>
</evidence>
<evidence type="ECO:0000313" key="3">
    <source>
        <dbReference type="EMBL" id="GGG09180.1"/>
    </source>
</evidence>
<keyword evidence="2" id="KW-0812">Transmembrane</keyword>
<feature type="transmembrane region" description="Helical" evidence="2">
    <location>
        <begin position="9"/>
        <end position="33"/>
    </location>
</feature>
<comment type="caution">
    <text evidence="3">The sequence shown here is derived from an EMBL/GenBank/DDBJ whole genome shotgun (WGS) entry which is preliminary data.</text>
</comment>